<feature type="region of interest" description="Disordered" evidence="1">
    <location>
        <begin position="1"/>
        <end position="27"/>
    </location>
</feature>
<feature type="compositionally biased region" description="Low complexity" evidence="1">
    <location>
        <begin position="126"/>
        <end position="143"/>
    </location>
</feature>
<dbReference type="AlphaFoldDB" id="A0A2S8GUU9"/>
<feature type="region of interest" description="Disordered" evidence="1">
    <location>
        <begin position="40"/>
        <end position="158"/>
    </location>
</feature>
<name>A0A2S8GUU9_9BACT</name>
<accession>A0A2S8GUU9</accession>
<feature type="compositionally biased region" description="Polar residues" evidence="1">
    <location>
        <begin position="40"/>
        <end position="55"/>
    </location>
</feature>
<gene>
    <name evidence="2" type="ORF">C5Y93_00270</name>
</gene>
<evidence type="ECO:0008006" key="4">
    <source>
        <dbReference type="Google" id="ProtNLM"/>
    </source>
</evidence>
<evidence type="ECO:0000256" key="1">
    <source>
        <dbReference type="SAM" id="MobiDB-lite"/>
    </source>
</evidence>
<feature type="compositionally biased region" description="Basic and acidic residues" evidence="1">
    <location>
        <begin position="10"/>
        <end position="20"/>
    </location>
</feature>
<dbReference type="Proteomes" id="UP000237819">
    <property type="component" value="Unassembled WGS sequence"/>
</dbReference>
<proteinExistence type="predicted"/>
<organism evidence="2 3">
    <name type="scientific">Blastopirellula marina</name>
    <dbReference type="NCBI Taxonomy" id="124"/>
    <lineage>
        <taxon>Bacteria</taxon>
        <taxon>Pseudomonadati</taxon>
        <taxon>Planctomycetota</taxon>
        <taxon>Planctomycetia</taxon>
        <taxon>Pirellulales</taxon>
        <taxon>Pirellulaceae</taxon>
        <taxon>Blastopirellula</taxon>
    </lineage>
</organism>
<protein>
    <recommendedName>
        <fullName evidence="4">SLA1 homology domain-containing protein</fullName>
    </recommendedName>
</protein>
<evidence type="ECO:0000313" key="2">
    <source>
        <dbReference type="EMBL" id="PQO48151.1"/>
    </source>
</evidence>
<evidence type="ECO:0000313" key="3">
    <source>
        <dbReference type="Proteomes" id="UP000237819"/>
    </source>
</evidence>
<comment type="caution">
    <text evidence="2">The sequence shown here is derived from an EMBL/GenBank/DDBJ whole genome shotgun (WGS) entry which is preliminary data.</text>
</comment>
<dbReference type="EMBL" id="PUHZ01000001">
    <property type="protein sequence ID" value="PQO48151.1"/>
    <property type="molecule type" value="Genomic_DNA"/>
</dbReference>
<reference evidence="2 3" key="1">
    <citation type="submission" date="2018-02" db="EMBL/GenBank/DDBJ databases">
        <title>Comparative genomes isolates from brazilian mangrove.</title>
        <authorList>
            <person name="Araujo J.E."/>
            <person name="Taketani R.G."/>
            <person name="Silva M.C.P."/>
            <person name="Loureco M.V."/>
            <person name="Andreote F.D."/>
        </authorList>
    </citation>
    <scope>NUCLEOTIDE SEQUENCE [LARGE SCALE GENOMIC DNA]</scope>
    <source>
        <strain evidence="2 3">Nap-Phe MGV</strain>
    </source>
</reference>
<sequence length="396" mass="42993">MKWRPSTKIHVAEKPVEPVKNEPTLARPVGIEPAGAVQQVSHVQLTSADGQQLAQGGSKIPPSDPFNDPFNDQLQKFTAQPSAPPSRFSQPPVEPPSGEQPMAQPMEEDPSVPTPPATRQPMLGAPQPMTPSQPQSPSQLPMPGYGESNSPMGSSKPDCDTVYRQRNCCEESESCTAIRAELDKISIRNISVDISAPFAPDADDAATAGSLQAQAMQASPVREWRNAEGELIGEGRLLDLRSRRISIDTGSEIKRIPLKSLGSDERCFVAAYWNTPYECGWNDEEFLGRHWAPLEVNWTASALCHKPLYFEERALERYGHTTGPVSQVVLSGAHFFASAALLPYQMGIHPPNECMYALGYYRPGNCAPYLVPPVPLSARGAAAQGAAVLGAVYWIP</sequence>